<dbReference type="Gene3D" id="1.10.1220.10">
    <property type="entry name" value="Met repressor-like"/>
    <property type="match status" value="1"/>
</dbReference>
<accession>A0A094W7E4</accession>
<dbReference type="Proteomes" id="UP000029452">
    <property type="component" value="Unassembled WGS sequence"/>
</dbReference>
<name>A0A094W7E4_9BACT</name>
<gene>
    <name evidence="1" type="ORF">LptCag_0026</name>
</gene>
<proteinExistence type="predicted"/>
<organism evidence="1 2">
    <name type="scientific">Leptospirillum ferriphilum</name>
    <dbReference type="NCBI Taxonomy" id="178606"/>
    <lineage>
        <taxon>Bacteria</taxon>
        <taxon>Pseudomonadati</taxon>
        <taxon>Nitrospirota</taxon>
        <taxon>Nitrospiria</taxon>
        <taxon>Nitrospirales</taxon>
        <taxon>Nitrospiraceae</taxon>
        <taxon>Leptospirillum</taxon>
    </lineage>
</organism>
<dbReference type="RefSeq" id="WP_161781738.1">
    <property type="nucleotide sequence ID" value="NZ_JPGK01000006.1"/>
</dbReference>
<dbReference type="InterPro" id="IPR013321">
    <property type="entry name" value="Arc_rbn_hlx_hlx"/>
</dbReference>
<reference evidence="1 2" key="1">
    <citation type="submission" date="2014-06" db="EMBL/GenBank/DDBJ databases">
        <title>Draft genome sequence of iron oxidizing acidophile Leptospirillum ferriphilum DSM14647.</title>
        <authorList>
            <person name="Cardenas J.P."/>
            <person name="Lazcano M."/>
            <person name="Ossandon F.J."/>
            <person name="Corbett M."/>
            <person name="Holmes D.S."/>
            <person name="Watkin E."/>
        </authorList>
    </citation>
    <scope>NUCLEOTIDE SEQUENCE [LARGE SCALE GENOMIC DNA]</scope>
    <source>
        <strain evidence="1 2">DSM 14647</strain>
    </source>
</reference>
<dbReference type="GO" id="GO:0006355">
    <property type="term" value="P:regulation of DNA-templated transcription"/>
    <property type="evidence" value="ECO:0007669"/>
    <property type="project" value="InterPro"/>
</dbReference>
<evidence type="ECO:0000313" key="1">
    <source>
        <dbReference type="EMBL" id="KGA93413.1"/>
    </source>
</evidence>
<dbReference type="AlphaFoldDB" id="A0A094W7E4"/>
<protein>
    <submittedName>
        <fullName evidence="1">Uncharacterized protein</fullName>
    </submittedName>
</protein>
<dbReference type="EMBL" id="JPGK01000006">
    <property type="protein sequence ID" value="KGA93413.1"/>
    <property type="molecule type" value="Genomic_DNA"/>
</dbReference>
<comment type="caution">
    <text evidence="1">The sequence shown here is derived from an EMBL/GenBank/DDBJ whole genome shotgun (WGS) entry which is preliminary data.</text>
</comment>
<evidence type="ECO:0000313" key="2">
    <source>
        <dbReference type="Proteomes" id="UP000029452"/>
    </source>
</evidence>
<dbReference type="PATRIC" id="fig|178606.4.peg.1624"/>
<sequence>MAKETTVRAKMEPDLKRKVESVFSQSGLTTATITLFYRQVELNKGLRLR</sequence>